<reference evidence="2" key="1">
    <citation type="submission" date="2023-10" db="EMBL/GenBank/DDBJ databases">
        <authorList>
            <person name="Chen Y."/>
            <person name="Shah S."/>
            <person name="Dougan E. K."/>
            <person name="Thang M."/>
            <person name="Chan C."/>
        </authorList>
    </citation>
    <scope>NUCLEOTIDE SEQUENCE [LARGE SCALE GENOMIC DNA]</scope>
</reference>
<accession>A0ABN9XYE1</accession>
<name>A0ABN9XYE1_9DINO</name>
<organism evidence="2 3">
    <name type="scientific">Prorocentrum cordatum</name>
    <dbReference type="NCBI Taxonomy" id="2364126"/>
    <lineage>
        <taxon>Eukaryota</taxon>
        <taxon>Sar</taxon>
        <taxon>Alveolata</taxon>
        <taxon>Dinophyceae</taxon>
        <taxon>Prorocentrales</taxon>
        <taxon>Prorocentraceae</taxon>
        <taxon>Prorocentrum</taxon>
    </lineage>
</organism>
<keyword evidence="3" id="KW-1185">Reference proteome</keyword>
<proteinExistence type="predicted"/>
<dbReference type="EMBL" id="CAUYUJ010021506">
    <property type="protein sequence ID" value="CAK0905135.1"/>
    <property type="molecule type" value="Genomic_DNA"/>
</dbReference>
<gene>
    <name evidence="2" type="ORF">PCOR1329_LOCUS80928</name>
</gene>
<evidence type="ECO:0000256" key="1">
    <source>
        <dbReference type="SAM" id="MobiDB-lite"/>
    </source>
</evidence>
<dbReference type="Proteomes" id="UP001189429">
    <property type="component" value="Unassembled WGS sequence"/>
</dbReference>
<evidence type="ECO:0000313" key="3">
    <source>
        <dbReference type="Proteomes" id="UP001189429"/>
    </source>
</evidence>
<protein>
    <submittedName>
        <fullName evidence="2">Uncharacterized protein</fullName>
    </submittedName>
</protein>
<feature type="region of interest" description="Disordered" evidence="1">
    <location>
        <begin position="1"/>
        <end position="20"/>
    </location>
</feature>
<comment type="caution">
    <text evidence="2">The sequence shown here is derived from an EMBL/GenBank/DDBJ whole genome shotgun (WGS) entry which is preliminary data.</text>
</comment>
<evidence type="ECO:0000313" key="2">
    <source>
        <dbReference type="EMBL" id="CAK0905135.1"/>
    </source>
</evidence>
<sequence>MAPERAARGAHGGHVAAKNQKLAKDMAHMEKQEDQIAIKKGIHDLAETIRNDPNAARKLRRAQDAIKIEDHAMEDKNRFASDLEGRQLKRAPTAFLKNGRSGFPP</sequence>